<name>A0ABY8Q1J2_9RHOB</name>
<evidence type="ECO:0000313" key="2">
    <source>
        <dbReference type="Proteomes" id="UP001230978"/>
    </source>
</evidence>
<sequence length="117" mass="12496">MIGVVTHSYPNGSFDVFFPEGQFGAKGFSKAAPTGERFEPGDQIDCQFSPGGRGTVIKAVRVTAEQNLPEPEAGVAATRTGKPTAMVVSGWRGPIPEEKAETVSMPKDASQMRFHVK</sequence>
<dbReference type="EMBL" id="CP124535">
    <property type="protein sequence ID" value="WGV14615.1"/>
    <property type="molecule type" value="Genomic_DNA"/>
</dbReference>
<reference evidence="1 2" key="1">
    <citation type="submission" date="2023-04" db="EMBL/GenBank/DDBJ databases">
        <title>YMD61, complete Genome.</title>
        <authorList>
            <person name="Zhang J."/>
        </authorList>
    </citation>
    <scope>NUCLEOTIDE SEQUENCE [LARGE SCALE GENOMIC DNA]</scope>
    <source>
        <strain evidence="1 2">YMD61</strain>
    </source>
</reference>
<protein>
    <submittedName>
        <fullName evidence="1">Uncharacterized protein</fullName>
    </submittedName>
</protein>
<evidence type="ECO:0000313" key="1">
    <source>
        <dbReference type="EMBL" id="WGV14615.1"/>
    </source>
</evidence>
<dbReference type="RefSeq" id="WP_281463737.1">
    <property type="nucleotide sequence ID" value="NZ_CP124535.1"/>
</dbReference>
<proteinExistence type="predicted"/>
<organism evidence="1 2">
    <name type="scientific">Fuscovulum ytuae</name>
    <dbReference type="NCBI Taxonomy" id="3042299"/>
    <lineage>
        <taxon>Bacteria</taxon>
        <taxon>Pseudomonadati</taxon>
        <taxon>Pseudomonadota</taxon>
        <taxon>Alphaproteobacteria</taxon>
        <taxon>Rhodobacterales</taxon>
        <taxon>Paracoccaceae</taxon>
        <taxon>Fuscovulum</taxon>
    </lineage>
</organism>
<gene>
    <name evidence="1" type="ORF">QF092_09890</name>
</gene>
<accession>A0ABY8Q1J2</accession>
<dbReference type="Proteomes" id="UP001230978">
    <property type="component" value="Chromosome"/>
</dbReference>
<keyword evidence="2" id="KW-1185">Reference proteome</keyword>